<comment type="caution">
    <text evidence="2">The sequence shown here is derived from an EMBL/GenBank/DDBJ whole genome shotgun (WGS) entry which is preliminary data.</text>
</comment>
<sequence length="195" mass="21740">MAKTGSTGAQTQDKDVVELLLDQHNQIKALFRQISGERGRRKQELFEDLVRLLAVHETAEEIVVHPTARTEIPNGEKVVSGRLHEEDEAKHVLAELHGMGVDHPDFDRKMTEFAESVVEHATHEEKDEFPQLRKKLSADRLRQMAGAVRAAEATAPTRPHPAAGESAVANLLAGPPLAVFDRVQDAIRDWRRSGR</sequence>
<dbReference type="AlphaFoldDB" id="A0A4D4JBV6"/>
<dbReference type="Gene3D" id="1.20.120.520">
    <property type="entry name" value="nmb1532 protein domain like"/>
    <property type="match status" value="1"/>
</dbReference>
<dbReference type="PANTHER" id="PTHR35585:SF1">
    <property type="entry name" value="HHE DOMAIN PROTEIN (AFU_ORTHOLOGUE AFUA_4G00730)"/>
    <property type="match status" value="1"/>
</dbReference>
<dbReference type="PANTHER" id="PTHR35585">
    <property type="entry name" value="HHE DOMAIN PROTEIN (AFU_ORTHOLOGUE AFUA_4G00730)"/>
    <property type="match status" value="1"/>
</dbReference>
<name>A0A4D4JBV6_9PSEU</name>
<reference evidence="3" key="1">
    <citation type="submission" date="2019-04" db="EMBL/GenBank/DDBJ databases">
        <title>Draft genome sequence of Pseudonocardiaceae bacterium SL3-2-4.</title>
        <authorList>
            <person name="Ningsih F."/>
            <person name="Yokota A."/>
            <person name="Sakai Y."/>
            <person name="Nanatani K."/>
            <person name="Yabe S."/>
            <person name="Oetari A."/>
            <person name="Sjamsuridzal W."/>
        </authorList>
    </citation>
    <scope>NUCLEOTIDE SEQUENCE [LARGE SCALE GENOMIC DNA]</scope>
    <source>
        <strain evidence="3">SL3-2-4</strain>
    </source>
</reference>
<keyword evidence="3" id="KW-1185">Reference proteome</keyword>
<dbReference type="Pfam" id="PF01814">
    <property type="entry name" value="Hemerythrin"/>
    <property type="match status" value="1"/>
</dbReference>
<dbReference type="Proteomes" id="UP000298860">
    <property type="component" value="Unassembled WGS sequence"/>
</dbReference>
<evidence type="ECO:0000313" key="3">
    <source>
        <dbReference type="Proteomes" id="UP000298860"/>
    </source>
</evidence>
<dbReference type="RefSeq" id="WP_225978589.1">
    <property type="nucleotide sequence ID" value="NZ_BJFL01000025.1"/>
</dbReference>
<gene>
    <name evidence="2" type="ORF">GTS_41430</name>
</gene>
<organism evidence="2 3">
    <name type="scientific">Gandjariella thermophila</name>
    <dbReference type="NCBI Taxonomy" id="1931992"/>
    <lineage>
        <taxon>Bacteria</taxon>
        <taxon>Bacillati</taxon>
        <taxon>Actinomycetota</taxon>
        <taxon>Actinomycetes</taxon>
        <taxon>Pseudonocardiales</taxon>
        <taxon>Pseudonocardiaceae</taxon>
        <taxon>Gandjariella</taxon>
    </lineage>
</organism>
<evidence type="ECO:0000259" key="1">
    <source>
        <dbReference type="Pfam" id="PF01814"/>
    </source>
</evidence>
<feature type="domain" description="Hemerythrin-like" evidence="1">
    <location>
        <begin position="16"/>
        <end position="132"/>
    </location>
</feature>
<protein>
    <submittedName>
        <fullName evidence="2">Hemerythrin</fullName>
    </submittedName>
</protein>
<proteinExistence type="predicted"/>
<evidence type="ECO:0000313" key="2">
    <source>
        <dbReference type="EMBL" id="GDY32510.1"/>
    </source>
</evidence>
<dbReference type="EMBL" id="BJFL01000025">
    <property type="protein sequence ID" value="GDY32510.1"/>
    <property type="molecule type" value="Genomic_DNA"/>
</dbReference>
<accession>A0A4D4JBV6</accession>
<dbReference type="InterPro" id="IPR012312">
    <property type="entry name" value="Hemerythrin-like"/>
</dbReference>